<dbReference type="AlphaFoldDB" id="A0A916FB31"/>
<name>A0A916FB31_9PROT</name>
<sequence>MIRSRQAKQGGCYIASLDESGHAGSKIFLLAVLNNPDVDCKLGINAARTLLPFMYPKIREAGKKEG</sequence>
<dbReference type="Proteomes" id="UP000675882">
    <property type="component" value="Unassembled WGS sequence"/>
</dbReference>
<protein>
    <submittedName>
        <fullName evidence="1">Uncharacterized protein</fullName>
    </submittedName>
</protein>
<dbReference type="EMBL" id="CAJNBL010000041">
    <property type="protein sequence ID" value="CAE6734613.1"/>
    <property type="molecule type" value="Genomic_DNA"/>
</dbReference>
<accession>A0A916FB31</accession>
<proteinExistence type="predicted"/>
<organism evidence="1 2">
    <name type="scientific">Candidatus Nitrotoga fabula</name>
    <dbReference type="NCBI Taxonomy" id="2182327"/>
    <lineage>
        <taxon>Bacteria</taxon>
        <taxon>Pseudomonadati</taxon>
        <taxon>Pseudomonadota</taxon>
        <taxon>Betaproteobacteria</taxon>
        <taxon>Nitrosomonadales</taxon>
        <taxon>Gallionellaceae</taxon>
        <taxon>Candidatus Nitrotoga</taxon>
    </lineage>
</organism>
<comment type="caution">
    <text evidence="1">The sequence shown here is derived from an EMBL/GenBank/DDBJ whole genome shotgun (WGS) entry which is preliminary data.</text>
</comment>
<reference evidence="1" key="1">
    <citation type="submission" date="2021-02" db="EMBL/GenBank/DDBJ databases">
        <authorList>
            <person name="Han P."/>
        </authorList>
    </citation>
    <scope>NUCLEOTIDE SEQUENCE</scope>
    <source>
        <strain evidence="1">Candidatus Nitrotoga sp. ZN8</strain>
    </source>
</reference>
<keyword evidence="2" id="KW-1185">Reference proteome</keyword>
<evidence type="ECO:0000313" key="1">
    <source>
        <dbReference type="EMBL" id="CAE6734613.1"/>
    </source>
</evidence>
<gene>
    <name evidence="1" type="ORF">NTGZN8_60068</name>
</gene>
<evidence type="ECO:0000313" key="2">
    <source>
        <dbReference type="Proteomes" id="UP000675882"/>
    </source>
</evidence>